<keyword evidence="1" id="KW-0496">Mitochondrion</keyword>
<dbReference type="EMBL" id="LKAM01000002">
    <property type="protein sequence ID" value="KUM50137.1"/>
    <property type="molecule type" value="Genomic_DNA"/>
</dbReference>
<reference evidence="1" key="1">
    <citation type="journal article" date="2015" name="Genome Biol. Evol.">
        <title>Organellar Genomes of White Spruce (Picea glauca): Assembly and Annotation.</title>
        <authorList>
            <person name="Jackman S.D."/>
            <person name="Warren R.L."/>
            <person name="Gibb E.A."/>
            <person name="Vandervalk B.P."/>
            <person name="Mohamadi H."/>
            <person name="Chu J."/>
            <person name="Raymond A."/>
            <person name="Pleasance S."/>
            <person name="Coope R."/>
            <person name="Wildung M.R."/>
            <person name="Ritland C.E."/>
            <person name="Bousquet J."/>
            <person name="Jones S.J."/>
            <person name="Bohlmann J."/>
            <person name="Birol I."/>
        </authorList>
    </citation>
    <scope>NUCLEOTIDE SEQUENCE [LARGE SCALE GENOMIC DNA]</scope>
    <source>
        <tissue evidence="1">Flushing bud</tissue>
    </source>
</reference>
<sequence>MTTQHKGDWFPRADSTYIRMYGSSLPPKALSAYPSDWVLYHEILRQLLPMNRAIEINSKGIVQKSAIGASSLGYTAY</sequence>
<geneLocation type="mitochondrion" evidence="1"/>
<organism evidence="1">
    <name type="scientific">Picea glauca</name>
    <name type="common">White spruce</name>
    <name type="synonym">Pinus glauca</name>
    <dbReference type="NCBI Taxonomy" id="3330"/>
    <lineage>
        <taxon>Eukaryota</taxon>
        <taxon>Viridiplantae</taxon>
        <taxon>Streptophyta</taxon>
        <taxon>Embryophyta</taxon>
        <taxon>Tracheophyta</taxon>
        <taxon>Spermatophyta</taxon>
        <taxon>Pinopsida</taxon>
        <taxon>Pinidae</taxon>
        <taxon>Conifers I</taxon>
        <taxon>Pinales</taxon>
        <taxon>Pinaceae</taxon>
        <taxon>Picea</taxon>
    </lineage>
</organism>
<name>A0A124GNW9_PICGL</name>
<proteinExistence type="predicted"/>
<comment type="caution">
    <text evidence="1">The sequence shown here is derived from an EMBL/GenBank/DDBJ whole genome shotgun (WGS) entry which is preliminary data.</text>
</comment>
<gene>
    <name evidence="1" type="ORF">ABT39_MTgene3365</name>
</gene>
<evidence type="ECO:0000313" key="1">
    <source>
        <dbReference type="EMBL" id="KUM50137.1"/>
    </source>
</evidence>
<accession>A0A124GNW9</accession>
<dbReference type="AlphaFoldDB" id="A0A124GNW9"/>
<protein>
    <submittedName>
        <fullName evidence="1">Uncharacterized protein</fullName>
    </submittedName>
</protein>